<name>A0ABW2K749_9BACI</name>
<sequence>MKAAVIQYEIASENERKLNVAKVFIHQISNHATKKVSPFTLKFAEDILELSEETAAKTDEN</sequence>
<accession>A0ABW2K749</accession>
<evidence type="ECO:0000313" key="1">
    <source>
        <dbReference type="EMBL" id="MFC7321933.1"/>
    </source>
</evidence>
<organism evidence="1 2">
    <name type="scientific">Halobacillus campisalis</name>
    <dbReference type="NCBI Taxonomy" id="435909"/>
    <lineage>
        <taxon>Bacteria</taxon>
        <taxon>Bacillati</taxon>
        <taxon>Bacillota</taxon>
        <taxon>Bacilli</taxon>
        <taxon>Bacillales</taxon>
        <taxon>Bacillaceae</taxon>
        <taxon>Halobacillus</taxon>
    </lineage>
</organism>
<evidence type="ECO:0000313" key="2">
    <source>
        <dbReference type="Proteomes" id="UP001596494"/>
    </source>
</evidence>
<comment type="caution">
    <text evidence="1">The sequence shown here is derived from an EMBL/GenBank/DDBJ whole genome shotgun (WGS) entry which is preliminary data.</text>
</comment>
<proteinExistence type="predicted"/>
<dbReference type="RefSeq" id="WP_289215863.1">
    <property type="nucleotide sequence ID" value="NZ_JAPVRC010000004.1"/>
</dbReference>
<dbReference type="EMBL" id="JBHTBY010000011">
    <property type="protein sequence ID" value="MFC7321933.1"/>
    <property type="molecule type" value="Genomic_DNA"/>
</dbReference>
<dbReference type="Proteomes" id="UP001596494">
    <property type="component" value="Unassembled WGS sequence"/>
</dbReference>
<reference evidence="2" key="1">
    <citation type="journal article" date="2019" name="Int. J. Syst. Evol. Microbiol.">
        <title>The Global Catalogue of Microorganisms (GCM) 10K type strain sequencing project: providing services to taxonomists for standard genome sequencing and annotation.</title>
        <authorList>
            <consortium name="The Broad Institute Genomics Platform"/>
            <consortium name="The Broad Institute Genome Sequencing Center for Infectious Disease"/>
            <person name="Wu L."/>
            <person name="Ma J."/>
        </authorList>
    </citation>
    <scope>NUCLEOTIDE SEQUENCE [LARGE SCALE GENOMIC DNA]</scope>
    <source>
        <strain evidence="2">CCUG 73951</strain>
    </source>
</reference>
<keyword evidence="2" id="KW-1185">Reference proteome</keyword>
<protein>
    <submittedName>
        <fullName evidence="1">Uncharacterized protein</fullName>
    </submittedName>
</protein>
<gene>
    <name evidence="1" type="ORF">ACFQMN_13680</name>
</gene>